<feature type="compositionally biased region" description="Polar residues" evidence="1">
    <location>
        <begin position="9"/>
        <end position="21"/>
    </location>
</feature>
<keyword evidence="3" id="KW-1185">Reference proteome</keyword>
<dbReference type="HOGENOM" id="CLU_2228346_0_0_1"/>
<evidence type="ECO:0000313" key="2">
    <source>
        <dbReference type="EnsemblProtists" id="HpaP810570"/>
    </source>
</evidence>
<dbReference type="EnsemblProtists" id="HpaT810570">
    <property type="protein sequence ID" value="HpaP810570"/>
    <property type="gene ID" value="HpaG810570"/>
</dbReference>
<organism evidence="2 3">
    <name type="scientific">Hyaloperonospora arabidopsidis (strain Emoy2)</name>
    <name type="common">Downy mildew agent</name>
    <name type="synonym">Peronospora arabidopsidis</name>
    <dbReference type="NCBI Taxonomy" id="559515"/>
    <lineage>
        <taxon>Eukaryota</taxon>
        <taxon>Sar</taxon>
        <taxon>Stramenopiles</taxon>
        <taxon>Oomycota</taxon>
        <taxon>Peronosporomycetes</taxon>
        <taxon>Peronosporales</taxon>
        <taxon>Peronosporaceae</taxon>
        <taxon>Hyaloperonospora</taxon>
    </lineage>
</organism>
<name>M4BVM6_HYAAE</name>
<dbReference type="VEuPathDB" id="FungiDB:HpaG810570"/>
<evidence type="ECO:0000256" key="1">
    <source>
        <dbReference type="SAM" id="MobiDB-lite"/>
    </source>
</evidence>
<reference evidence="2" key="2">
    <citation type="submission" date="2015-06" db="UniProtKB">
        <authorList>
            <consortium name="EnsemblProtists"/>
        </authorList>
    </citation>
    <scope>IDENTIFICATION</scope>
    <source>
        <strain evidence="2">Emoy2</strain>
    </source>
</reference>
<dbReference type="Proteomes" id="UP000011713">
    <property type="component" value="Unassembled WGS sequence"/>
</dbReference>
<reference evidence="3" key="1">
    <citation type="journal article" date="2010" name="Science">
        <title>Signatures of adaptation to obligate biotrophy in the Hyaloperonospora arabidopsidis genome.</title>
        <authorList>
            <person name="Baxter L."/>
            <person name="Tripathy S."/>
            <person name="Ishaque N."/>
            <person name="Boot N."/>
            <person name="Cabral A."/>
            <person name="Kemen E."/>
            <person name="Thines M."/>
            <person name="Ah-Fong A."/>
            <person name="Anderson R."/>
            <person name="Badejoko W."/>
            <person name="Bittner-Eddy P."/>
            <person name="Boore J.L."/>
            <person name="Chibucos M.C."/>
            <person name="Coates M."/>
            <person name="Dehal P."/>
            <person name="Delehaunty K."/>
            <person name="Dong S."/>
            <person name="Downton P."/>
            <person name="Dumas B."/>
            <person name="Fabro G."/>
            <person name="Fronick C."/>
            <person name="Fuerstenberg S.I."/>
            <person name="Fulton L."/>
            <person name="Gaulin E."/>
            <person name="Govers F."/>
            <person name="Hughes L."/>
            <person name="Humphray S."/>
            <person name="Jiang R.H."/>
            <person name="Judelson H."/>
            <person name="Kamoun S."/>
            <person name="Kyung K."/>
            <person name="Meijer H."/>
            <person name="Minx P."/>
            <person name="Morris P."/>
            <person name="Nelson J."/>
            <person name="Phuntumart V."/>
            <person name="Qutob D."/>
            <person name="Rehmany A."/>
            <person name="Rougon-Cardoso A."/>
            <person name="Ryden P."/>
            <person name="Torto-Alalibo T."/>
            <person name="Studholme D."/>
            <person name="Wang Y."/>
            <person name="Win J."/>
            <person name="Wood J."/>
            <person name="Clifton S.W."/>
            <person name="Rogers J."/>
            <person name="Van den Ackerveken G."/>
            <person name="Jones J.D."/>
            <person name="McDowell J.M."/>
            <person name="Beynon J."/>
            <person name="Tyler B.M."/>
        </authorList>
    </citation>
    <scope>NUCLEOTIDE SEQUENCE [LARGE SCALE GENOMIC DNA]</scope>
    <source>
        <strain evidence="3">Emoy2</strain>
    </source>
</reference>
<evidence type="ECO:0000313" key="3">
    <source>
        <dbReference type="Proteomes" id="UP000011713"/>
    </source>
</evidence>
<feature type="region of interest" description="Disordered" evidence="1">
    <location>
        <begin position="1"/>
        <end position="52"/>
    </location>
</feature>
<dbReference type="InParanoid" id="M4BVM6"/>
<sequence length="106" mass="11923">MGLNKFHQRTTASSNPISSKTARAVQAIREKVESSGLKSESKGSDGDLDRRRVRVQLHLTKQNRTRITAPGRRVLVERMITIAVEDRRRIPIGDLLDTMIEGDGRD</sequence>
<dbReference type="AlphaFoldDB" id="M4BVM6"/>
<protein>
    <submittedName>
        <fullName evidence="2">Uncharacterized protein</fullName>
    </submittedName>
</protein>
<feature type="compositionally biased region" description="Basic and acidic residues" evidence="1">
    <location>
        <begin position="28"/>
        <end position="50"/>
    </location>
</feature>
<accession>M4BVM6</accession>
<dbReference type="EMBL" id="JH597982">
    <property type="status" value="NOT_ANNOTATED_CDS"/>
    <property type="molecule type" value="Genomic_DNA"/>
</dbReference>
<proteinExistence type="predicted"/>